<dbReference type="AlphaFoldDB" id="A0A1L6TGS8"/>
<dbReference type="GO" id="GO:0000271">
    <property type="term" value="P:polysaccharide biosynthetic process"/>
    <property type="evidence" value="ECO:0007669"/>
    <property type="project" value="TreeGrafter"/>
</dbReference>
<dbReference type="Gene3D" id="3.40.640.10">
    <property type="entry name" value="Type I PLP-dependent aspartate aminotransferase-like (Major domain)"/>
    <property type="match status" value="1"/>
</dbReference>
<dbReference type="PIRSF" id="PIRSF000390">
    <property type="entry name" value="PLP_StrS"/>
    <property type="match status" value="1"/>
</dbReference>
<evidence type="ECO:0000313" key="5">
    <source>
        <dbReference type="Proteomes" id="UP000029558"/>
    </source>
</evidence>
<dbReference type="NCBIfam" id="TIGR03588">
    <property type="entry name" value="PseC"/>
    <property type="match status" value="1"/>
</dbReference>
<dbReference type="EMBL" id="CP012508">
    <property type="protein sequence ID" value="ALB21630.1"/>
    <property type="molecule type" value="Genomic_DNA"/>
</dbReference>
<dbReference type="Gene3D" id="3.90.1150.10">
    <property type="entry name" value="Aspartate Aminotransferase, domain 1"/>
    <property type="match status" value="1"/>
</dbReference>
<sequence length="386" mass="43736">MKMHFIPYGRQNISAQDIESVKEVLLSDWLTQGPAVKRFEATIKNYCGSQYAIAVCNATAALHISCLALGVGSGDIVWTSPNTFLSSANCARFCGAEVDFVDICPITYNMSIDALEEKLIFAKKINKLPKVVIPVHFAGQSCDMQSVWRLSHEYGFRVIEDAAHAIGGKYMEQPIGNCEYSDIAIFSFHPVKIITTGEGGALVTNDSKLAEKIALLSSHGVTRDKRLMQESAEGGWYYEQLDLGFNYRITDLQCALGISQFLRLDQFVQQRHQHYQYYNGLLKDLPVTLPSQSRCSYSALHLYPIQVEKMIRKSVFDFLRENKIGVNVHYIPVYLQPYYKRLGFKQGYCPNAEEYYQKAISLPMFYDLVENEQAYVVEKLKEALLS</sequence>
<dbReference type="InterPro" id="IPR015422">
    <property type="entry name" value="PyrdxlP-dep_Trfase_small"/>
</dbReference>
<dbReference type="PANTHER" id="PTHR30244:SF34">
    <property type="entry name" value="DTDP-4-AMINO-4,6-DIDEOXYGALACTOSE TRANSAMINASE"/>
    <property type="match status" value="1"/>
</dbReference>
<evidence type="ECO:0000256" key="3">
    <source>
        <dbReference type="RuleBase" id="RU004508"/>
    </source>
</evidence>
<dbReference type="SUPFAM" id="SSF53383">
    <property type="entry name" value="PLP-dependent transferases"/>
    <property type="match status" value="1"/>
</dbReference>
<accession>A0A1L6TGS8</accession>
<evidence type="ECO:0000256" key="1">
    <source>
        <dbReference type="ARBA" id="ARBA00022898"/>
    </source>
</evidence>
<evidence type="ECO:0000313" key="4">
    <source>
        <dbReference type="EMBL" id="ALB21630.1"/>
    </source>
</evidence>
<organism evidence="4 5">
    <name type="scientific">Piscirickettsia salmonis</name>
    <dbReference type="NCBI Taxonomy" id="1238"/>
    <lineage>
        <taxon>Bacteria</taxon>
        <taxon>Pseudomonadati</taxon>
        <taxon>Pseudomonadota</taxon>
        <taxon>Gammaproteobacteria</taxon>
        <taxon>Thiotrichales</taxon>
        <taxon>Piscirickettsiaceae</taxon>
        <taxon>Piscirickettsia</taxon>
    </lineage>
</organism>
<keyword evidence="4" id="KW-0167">Capsid protein</keyword>
<evidence type="ECO:0000256" key="2">
    <source>
        <dbReference type="ARBA" id="ARBA00037999"/>
    </source>
</evidence>
<dbReference type="Proteomes" id="UP000029558">
    <property type="component" value="Chromosome"/>
</dbReference>
<dbReference type="Pfam" id="PF01041">
    <property type="entry name" value="DegT_DnrJ_EryC1"/>
    <property type="match status" value="1"/>
</dbReference>
<dbReference type="InterPro" id="IPR000653">
    <property type="entry name" value="DegT/StrS_aminotransferase"/>
</dbReference>
<protein>
    <submittedName>
        <fullName evidence="4">Spore coat protein</fullName>
        <ecNumber evidence="4">2.6.1.50</ecNumber>
    </submittedName>
</protein>
<proteinExistence type="inferred from homology"/>
<keyword evidence="4" id="KW-0808">Transferase</keyword>
<dbReference type="GO" id="GO:0030170">
    <property type="term" value="F:pyridoxal phosphate binding"/>
    <property type="evidence" value="ECO:0007669"/>
    <property type="project" value="TreeGrafter"/>
</dbReference>
<keyword evidence="4" id="KW-0032">Aminotransferase</keyword>
<reference evidence="4 5" key="1">
    <citation type="journal article" date="2014" name="Genome Announc.">
        <title>Comparative Genome Analysis of Two Isolates of the Fish Pathogen Piscirickettsia salmonis from Different Hosts Reveals Major Differences in Virulence-Associated Secretion Systems.</title>
        <authorList>
            <person name="Bohle H."/>
            <person name="Henriquez P."/>
            <person name="Grothusen H."/>
            <person name="Navas E."/>
            <person name="Sandoval A."/>
            <person name="Bustamante F."/>
            <person name="Bustos P."/>
            <person name="Mancilla M."/>
        </authorList>
    </citation>
    <scope>NUCLEOTIDE SEQUENCE [LARGE SCALE GENOMIC DNA]</scope>
    <source>
        <strain evidence="5">B1-32597</strain>
    </source>
</reference>
<keyword evidence="4" id="KW-0946">Virion</keyword>
<dbReference type="RefSeq" id="WP_027242728.1">
    <property type="nucleotide sequence ID" value="NZ_CP012508.1"/>
</dbReference>
<dbReference type="GO" id="GO:0047310">
    <property type="term" value="F:glutamine-scyllo-inositol transaminase activity"/>
    <property type="evidence" value="ECO:0007669"/>
    <property type="project" value="UniProtKB-EC"/>
</dbReference>
<dbReference type="InterPro" id="IPR015424">
    <property type="entry name" value="PyrdxlP-dep_Trfase"/>
</dbReference>
<name>A0A1L6TGS8_PISSA</name>
<dbReference type="InterPro" id="IPR015421">
    <property type="entry name" value="PyrdxlP-dep_Trfase_major"/>
</dbReference>
<dbReference type="PANTHER" id="PTHR30244">
    <property type="entry name" value="TRANSAMINASE"/>
    <property type="match status" value="1"/>
</dbReference>
<comment type="similarity">
    <text evidence="2 3">Belongs to the DegT/DnrJ/EryC1 family.</text>
</comment>
<gene>
    <name evidence="4" type="ORF">KU39_446</name>
</gene>
<dbReference type="InterPro" id="IPR020026">
    <property type="entry name" value="PseC"/>
</dbReference>
<dbReference type="EC" id="2.6.1.50" evidence="4"/>
<keyword evidence="1 3" id="KW-0663">Pyridoxal phosphate</keyword>
<dbReference type="CDD" id="cd00616">
    <property type="entry name" value="AHBA_syn"/>
    <property type="match status" value="1"/>
</dbReference>